<protein>
    <submittedName>
        <fullName evidence="7">Cytochrome c-type biogenesis protein CcmH</fullName>
    </submittedName>
</protein>
<name>A0A1H7JHQ0_9GAMM</name>
<dbReference type="PANTHER" id="PTHR47870:SF1">
    <property type="entry name" value="CYTOCHROME C-TYPE BIOGENESIS PROTEIN CCMH"/>
    <property type="match status" value="1"/>
</dbReference>
<evidence type="ECO:0000256" key="5">
    <source>
        <dbReference type="SAM" id="Phobius"/>
    </source>
</evidence>
<dbReference type="Gene3D" id="1.25.40.10">
    <property type="entry name" value="Tetratricopeptide repeat domain"/>
    <property type="match status" value="1"/>
</dbReference>
<dbReference type="InterPro" id="IPR056413">
    <property type="entry name" value="TPR_CcmH_CycH"/>
</dbReference>
<keyword evidence="8" id="KW-1185">Reference proteome</keyword>
<accession>A0A1H7JHQ0</accession>
<dbReference type="InterPro" id="IPR017560">
    <property type="entry name" value="Cyt_c_biogenesis_CcmI"/>
</dbReference>
<feature type="transmembrane region" description="Helical" evidence="5">
    <location>
        <begin position="97"/>
        <end position="120"/>
    </location>
</feature>
<sequence>MNGIFLLLALALCLVALAFLIVPLLREPLAESAQSHRETHLALHRERTRELDHDLAAGTLTRAQHDAAMADLERELLDSGAIDTDHHSESSHRPRRLAGAAAFVSVAALPFMAVGTYLWVGHADEVFATRPAEQRTVAAEPQAVSERQRQREFQMLTQQLQGRLAEEPGDLESWILLGRTLVFLEDLEAAERAFREAMAHGGDRDPDLLTRYAEVLADRQGTLDGEPQVLIERALELDPDHAQGLWMAGSLALQRGELAVARRHWERLLAALPPDSDEAEVIRGNLMQLSPADVGGTS</sequence>
<evidence type="ECO:0000313" key="7">
    <source>
        <dbReference type="EMBL" id="SEK74083.1"/>
    </source>
</evidence>
<dbReference type="Proteomes" id="UP000198807">
    <property type="component" value="Unassembled WGS sequence"/>
</dbReference>
<dbReference type="PANTHER" id="PTHR47870">
    <property type="entry name" value="CYTOCHROME C-TYPE BIOGENESIS PROTEIN CCMH"/>
    <property type="match status" value="1"/>
</dbReference>
<keyword evidence="2" id="KW-0677">Repeat</keyword>
<organism evidence="7 8">
    <name type="scientific">Halomonas daqiaonensis</name>
    <dbReference type="NCBI Taxonomy" id="650850"/>
    <lineage>
        <taxon>Bacteria</taxon>
        <taxon>Pseudomonadati</taxon>
        <taxon>Pseudomonadota</taxon>
        <taxon>Gammaproteobacteria</taxon>
        <taxon>Oceanospirillales</taxon>
        <taxon>Halomonadaceae</taxon>
        <taxon>Halomonas</taxon>
    </lineage>
</organism>
<dbReference type="InterPro" id="IPR011990">
    <property type="entry name" value="TPR-like_helical_dom_sf"/>
</dbReference>
<evidence type="ECO:0000259" key="6">
    <source>
        <dbReference type="Pfam" id="PF23914"/>
    </source>
</evidence>
<dbReference type="OrthoDB" id="9776053at2"/>
<dbReference type="GO" id="GO:0017004">
    <property type="term" value="P:cytochrome complex assembly"/>
    <property type="evidence" value="ECO:0007669"/>
    <property type="project" value="UniProtKB-KW"/>
</dbReference>
<dbReference type="GO" id="GO:0030313">
    <property type="term" value="C:cell envelope"/>
    <property type="evidence" value="ECO:0007669"/>
    <property type="project" value="UniProtKB-SubCell"/>
</dbReference>
<keyword evidence="5" id="KW-0472">Membrane</keyword>
<keyword evidence="5" id="KW-0812">Transmembrane</keyword>
<evidence type="ECO:0000256" key="1">
    <source>
        <dbReference type="ARBA" id="ARBA00004196"/>
    </source>
</evidence>
<dbReference type="AlphaFoldDB" id="A0A1H7JHQ0"/>
<evidence type="ECO:0000256" key="3">
    <source>
        <dbReference type="ARBA" id="ARBA00022748"/>
    </source>
</evidence>
<dbReference type="InterPro" id="IPR051263">
    <property type="entry name" value="C-type_cytochrome_biogenesis"/>
</dbReference>
<feature type="domain" description="Cytochrome c-type biogenesis protein H TPR" evidence="6">
    <location>
        <begin position="146"/>
        <end position="277"/>
    </location>
</feature>
<dbReference type="RefSeq" id="WP_089710902.1">
    <property type="nucleotide sequence ID" value="NZ_FOBC01000004.1"/>
</dbReference>
<proteinExistence type="predicted"/>
<dbReference type="Pfam" id="PF23914">
    <property type="entry name" value="TPR_CcmH_CycH"/>
    <property type="match status" value="1"/>
</dbReference>
<keyword evidence="5" id="KW-1133">Transmembrane helix</keyword>
<evidence type="ECO:0000313" key="8">
    <source>
        <dbReference type="Proteomes" id="UP000198807"/>
    </source>
</evidence>
<dbReference type="SUPFAM" id="SSF48452">
    <property type="entry name" value="TPR-like"/>
    <property type="match status" value="1"/>
</dbReference>
<evidence type="ECO:0000256" key="4">
    <source>
        <dbReference type="ARBA" id="ARBA00022803"/>
    </source>
</evidence>
<keyword evidence="3" id="KW-0201">Cytochrome c-type biogenesis</keyword>
<evidence type="ECO:0000256" key="2">
    <source>
        <dbReference type="ARBA" id="ARBA00022737"/>
    </source>
</evidence>
<dbReference type="EMBL" id="FOBC01000004">
    <property type="protein sequence ID" value="SEK74083.1"/>
    <property type="molecule type" value="Genomic_DNA"/>
</dbReference>
<comment type="subcellular location">
    <subcellularLocation>
        <location evidence="1">Cell envelope</location>
    </subcellularLocation>
</comment>
<dbReference type="STRING" id="650850.SAMN04488129_10460"/>
<gene>
    <name evidence="7" type="ORF">SAMN04488129_10460</name>
</gene>
<reference evidence="8" key="1">
    <citation type="submission" date="2016-10" db="EMBL/GenBank/DDBJ databases">
        <authorList>
            <person name="Varghese N."/>
            <person name="Submissions S."/>
        </authorList>
    </citation>
    <scope>NUCLEOTIDE SEQUENCE [LARGE SCALE GENOMIC DNA]</scope>
    <source>
        <strain evidence="8">CGMCC 1.9150</strain>
    </source>
</reference>
<keyword evidence="4" id="KW-0802">TPR repeat</keyword>
<dbReference type="NCBIfam" id="TIGR03142">
    <property type="entry name" value="cytochro_ccmI"/>
    <property type="match status" value="1"/>
</dbReference>